<dbReference type="PANTHER" id="PTHR34934">
    <property type="entry name" value="FLAVIN-DEPENDENT THYMIDYLATE SYNTHASE"/>
    <property type="match status" value="1"/>
</dbReference>
<evidence type="ECO:0000256" key="1">
    <source>
        <dbReference type="ARBA" id="ARBA00022603"/>
    </source>
</evidence>
<comment type="pathway">
    <text evidence="7">Pyrimidine metabolism; dTTP biosynthesis.</text>
</comment>
<dbReference type="EMBL" id="CP077717">
    <property type="protein sequence ID" value="QXJ30220.1"/>
    <property type="molecule type" value="Genomic_DNA"/>
</dbReference>
<evidence type="ECO:0000256" key="2">
    <source>
        <dbReference type="ARBA" id="ARBA00022630"/>
    </source>
</evidence>
<dbReference type="PROSITE" id="PS51331">
    <property type="entry name" value="THYX"/>
    <property type="match status" value="1"/>
</dbReference>
<evidence type="ECO:0000256" key="7">
    <source>
        <dbReference type="HAMAP-Rule" id="MF_01408"/>
    </source>
</evidence>
<dbReference type="GO" id="GO:0050797">
    <property type="term" value="F:thymidylate synthase (FAD) activity"/>
    <property type="evidence" value="ECO:0007669"/>
    <property type="project" value="UniProtKB-UniRule"/>
</dbReference>
<comment type="cofactor">
    <cofactor evidence="7">
        <name>FAD</name>
        <dbReference type="ChEBI" id="CHEBI:57692"/>
    </cofactor>
    <text evidence="7">Binds 4 FAD per tetramer. Each FAD binding site is formed by three monomers.</text>
</comment>
<dbReference type="Pfam" id="PF02511">
    <property type="entry name" value="Thy1"/>
    <property type="match status" value="1"/>
</dbReference>
<dbReference type="CDD" id="cd20175">
    <property type="entry name" value="ThyX"/>
    <property type="match status" value="1"/>
</dbReference>
<dbReference type="RefSeq" id="WP_218258878.1">
    <property type="nucleotide sequence ID" value="NZ_CP077717.1"/>
</dbReference>
<evidence type="ECO:0000256" key="4">
    <source>
        <dbReference type="ARBA" id="ARBA00022727"/>
    </source>
</evidence>
<comment type="function">
    <text evidence="7">Catalyzes the reductive methylation of 2'-deoxyuridine-5'-monophosphate (dUMP) to 2'-deoxythymidine-5'-monophosphate (dTMP) while utilizing 5,10-methylenetetrahydrofolate (mTHF) as the methyl donor, and NADPH and FADH(2) as the reductant.</text>
</comment>
<feature type="binding site" evidence="7">
    <location>
        <position position="56"/>
    </location>
    <ligand>
        <name>FAD</name>
        <dbReference type="ChEBI" id="CHEBI:57692"/>
        <note>ligand shared between neighboring subunits</note>
    </ligand>
</feature>
<keyword evidence="3 7" id="KW-0808">Transferase</keyword>
<comment type="subunit">
    <text evidence="7">Homotetramer.</text>
</comment>
<dbReference type="GO" id="GO:0006231">
    <property type="term" value="P:dTMP biosynthetic process"/>
    <property type="evidence" value="ECO:0007669"/>
    <property type="project" value="UniProtKB-UniRule"/>
</dbReference>
<dbReference type="GO" id="GO:0050660">
    <property type="term" value="F:flavin adenine dinucleotide binding"/>
    <property type="evidence" value="ECO:0007669"/>
    <property type="project" value="UniProtKB-UniRule"/>
</dbReference>
<evidence type="ECO:0000313" key="8">
    <source>
        <dbReference type="EMBL" id="QXJ30220.1"/>
    </source>
</evidence>
<dbReference type="AlphaFoldDB" id="A0A8F5BRY1"/>
<reference evidence="8" key="1">
    <citation type="journal article" date="2021" name="Environ. Microbiol.">
        <title>New insights into the diversity and evolution of the archaeal mobilome from three complete genomes of Saccharolobus shibatae.</title>
        <authorList>
            <person name="Medvedeva S."/>
            <person name="Brandt D."/>
            <person name="Cvirkaite-Krupovic V."/>
            <person name="Liu Y."/>
            <person name="Severinov K."/>
            <person name="Ishino S."/>
            <person name="Ishino Y."/>
            <person name="Prangishvili D."/>
            <person name="Kalinowski J."/>
            <person name="Krupovic M."/>
        </authorList>
    </citation>
    <scope>NUCLEOTIDE SEQUENCE</scope>
    <source>
        <strain evidence="8">B12</strain>
    </source>
</reference>
<evidence type="ECO:0000256" key="6">
    <source>
        <dbReference type="ARBA" id="ARBA00022857"/>
    </source>
</evidence>
<protein>
    <recommendedName>
        <fullName evidence="7">Flavin-dependent thymidylate synthase</fullName>
        <shortName evidence="7">FDTS</shortName>
        <ecNumber evidence="7">2.1.1.148</ecNumber>
    </recommendedName>
    <alternativeName>
        <fullName evidence="7">FAD-dependent thymidylate synthase</fullName>
    </alternativeName>
    <alternativeName>
        <fullName evidence="7">Thymidylate synthase ThyX</fullName>
        <shortName evidence="7">TS</shortName>
        <shortName evidence="7">TSase</shortName>
    </alternativeName>
</protein>
<dbReference type="NCBIfam" id="TIGR02170">
    <property type="entry name" value="thyX"/>
    <property type="match status" value="1"/>
</dbReference>
<dbReference type="PANTHER" id="PTHR34934:SF1">
    <property type="entry name" value="FLAVIN-DEPENDENT THYMIDYLATE SYNTHASE"/>
    <property type="match status" value="1"/>
</dbReference>
<feature type="binding site" description="in other chain" evidence="7">
    <location>
        <begin position="88"/>
        <end position="92"/>
    </location>
    <ligand>
        <name>dUMP</name>
        <dbReference type="ChEBI" id="CHEBI:246422"/>
        <note>ligand shared between dimeric partners</note>
    </ligand>
</feature>
<feature type="binding site" evidence="7">
    <location>
        <position position="164"/>
    </location>
    <ligand>
        <name>FAD</name>
        <dbReference type="ChEBI" id="CHEBI:57692"/>
        <note>ligand shared between neighboring subunits</note>
    </ligand>
</feature>
<sequence>MICVKLVSYTNDGEKVIAIAAKMSRSRKGWDYHEKEMSNDEVEIWIKDAILHGYWSVLEHSVYTFSIEGISRVASHQLVRHRIASYTQMSHRFAKPVDDYYKPIVPPSAKKRDREFIEKAYKEAYDNYFNLLQSGVPEEDARYVLPNGVNTNIVVTMNARELYNFFALRLCSRAQWEIRAIAWMMLEEVKKVHPHLFKYAGPNCIIHENFIRNENESITLEDIFKDYKLEFISQRCIEGVLRDGIKKCVINSRSVLDNIK</sequence>
<dbReference type="UniPathway" id="UPA00575"/>
<dbReference type="GO" id="GO:0032259">
    <property type="term" value="P:methylation"/>
    <property type="evidence" value="ECO:0007669"/>
    <property type="project" value="UniProtKB-KW"/>
</dbReference>
<keyword evidence="4 7" id="KW-0545">Nucleotide biosynthesis</keyword>
<organism evidence="8 9">
    <name type="scientific">Saccharolobus shibatae (strain ATCC 51178 / DSM 5389 / JCM 8931 / NBRC 15437 / B12)</name>
    <name type="common">Sulfolobus shibatae</name>
    <dbReference type="NCBI Taxonomy" id="523848"/>
    <lineage>
        <taxon>Archaea</taxon>
        <taxon>Thermoproteota</taxon>
        <taxon>Thermoprotei</taxon>
        <taxon>Sulfolobales</taxon>
        <taxon>Sulfolobaceae</taxon>
        <taxon>Saccharolobus</taxon>
    </lineage>
</organism>
<dbReference type="GeneID" id="65564591"/>
<evidence type="ECO:0000256" key="5">
    <source>
        <dbReference type="ARBA" id="ARBA00022827"/>
    </source>
</evidence>
<feature type="binding site" description="in other chain" evidence="7">
    <location>
        <position position="142"/>
    </location>
    <ligand>
        <name>dUMP</name>
        <dbReference type="ChEBI" id="CHEBI:246422"/>
        <note>ligand shared between dimeric partners</note>
    </ligand>
</feature>
<feature type="binding site" evidence="7">
    <location>
        <begin position="80"/>
        <end position="82"/>
    </location>
    <ligand>
        <name>FAD</name>
        <dbReference type="ChEBI" id="CHEBI:57692"/>
        <note>ligand shared between neighboring subunits</note>
    </ligand>
</feature>
<feature type="binding site" evidence="7">
    <location>
        <position position="169"/>
    </location>
    <ligand>
        <name>dUMP</name>
        <dbReference type="ChEBI" id="CHEBI:246422"/>
        <note>ligand shared between dimeric partners</note>
    </ligand>
</feature>
<feature type="binding site" evidence="7">
    <location>
        <position position="88"/>
    </location>
    <ligand>
        <name>FAD</name>
        <dbReference type="ChEBI" id="CHEBI:57692"/>
        <note>ligand shared between neighboring subunits</note>
    </ligand>
</feature>
<keyword evidence="1 7" id="KW-0489">Methyltransferase</keyword>
<evidence type="ECO:0000313" key="9">
    <source>
        <dbReference type="Proteomes" id="UP000694018"/>
    </source>
</evidence>
<dbReference type="KEGG" id="sshi:J5U23_03116"/>
<feature type="binding site" evidence="7">
    <location>
        <begin position="158"/>
        <end position="160"/>
    </location>
    <ligand>
        <name>FAD</name>
        <dbReference type="ChEBI" id="CHEBI:57692"/>
        <note>ligand shared between neighboring subunits</note>
    </ligand>
</feature>
<dbReference type="InterPro" id="IPR003669">
    <property type="entry name" value="Thymidylate_synthase_ThyX"/>
</dbReference>
<comment type="similarity">
    <text evidence="7">Belongs to the thymidylate synthase ThyX family.</text>
</comment>
<comment type="catalytic activity">
    <reaction evidence="7">
        <text>dUMP + (6R)-5,10-methylene-5,6,7,8-tetrahydrofolate + NADPH + H(+) = dTMP + (6S)-5,6,7,8-tetrahydrofolate + NADP(+)</text>
        <dbReference type="Rhea" id="RHEA:29043"/>
        <dbReference type="ChEBI" id="CHEBI:15378"/>
        <dbReference type="ChEBI" id="CHEBI:15636"/>
        <dbReference type="ChEBI" id="CHEBI:57453"/>
        <dbReference type="ChEBI" id="CHEBI:57783"/>
        <dbReference type="ChEBI" id="CHEBI:58349"/>
        <dbReference type="ChEBI" id="CHEBI:63528"/>
        <dbReference type="ChEBI" id="CHEBI:246422"/>
        <dbReference type="EC" id="2.1.1.148"/>
    </reaction>
</comment>
<dbReference type="HAMAP" id="MF_01408">
    <property type="entry name" value="ThyX"/>
    <property type="match status" value="1"/>
</dbReference>
<dbReference type="Proteomes" id="UP000694018">
    <property type="component" value="Chromosome"/>
</dbReference>
<dbReference type="OrthoDB" id="18918at2157"/>
<dbReference type="GO" id="GO:0004799">
    <property type="term" value="F:thymidylate synthase activity"/>
    <property type="evidence" value="ECO:0007669"/>
    <property type="project" value="TreeGrafter"/>
</dbReference>
<feature type="active site" description="Involved in ionization of N3 of dUMP, leading to its activation" evidence="7">
    <location>
        <position position="169"/>
    </location>
</feature>
<keyword evidence="5 7" id="KW-0274">FAD</keyword>
<accession>A0A8F5BRY1</accession>
<dbReference type="EC" id="2.1.1.148" evidence="7"/>
<dbReference type="GO" id="GO:0070402">
    <property type="term" value="F:NADPH binding"/>
    <property type="evidence" value="ECO:0007669"/>
    <property type="project" value="TreeGrafter"/>
</dbReference>
<name>A0A8F5BRY1_SACSH</name>
<feature type="binding site" evidence="7">
    <location>
        <begin position="77"/>
        <end position="80"/>
    </location>
    <ligand>
        <name>dUMP</name>
        <dbReference type="ChEBI" id="CHEBI:246422"/>
        <note>ligand shared between dimeric partners</note>
    </ligand>
</feature>
<keyword evidence="2 7" id="KW-0285">Flavoprotein</keyword>
<proteinExistence type="inferred from homology"/>
<keyword evidence="6 7" id="KW-0521">NADP</keyword>
<dbReference type="FunFam" id="3.30.1360.170:FF:000004">
    <property type="entry name" value="Flavin-dependent thymidylate synthase"/>
    <property type="match status" value="1"/>
</dbReference>
<gene>
    <name evidence="7" type="primary">thyX</name>
    <name evidence="8" type="ORF">J5U23_03116</name>
</gene>
<dbReference type="GO" id="GO:0006235">
    <property type="term" value="P:dTTP biosynthetic process"/>
    <property type="evidence" value="ECO:0007669"/>
    <property type="project" value="UniProtKB-UniRule"/>
</dbReference>
<evidence type="ECO:0000256" key="3">
    <source>
        <dbReference type="ARBA" id="ARBA00022679"/>
    </source>
</evidence>